<evidence type="ECO:0000259" key="7">
    <source>
        <dbReference type="Pfam" id="PF17287"/>
    </source>
</evidence>
<dbReference type="Gene3D" id="3.10.20.310">
    <property type="entry name" value="membrane protein fhac"/>
    <property type="match status" value="1"/>
</dbReference>
<gene>
    <name evidence="8" type="primary">shlB</name>
    <name evidence="8" type="ORF">NCTC11685_02025</name>
</gene>
<dbReference type="Gene3D" id="2.40.160.50">
    <property type="entry name" value="membrane protein fhac: a member of the omp85/tpsb transporter family"/>
    <property type="match status" value="1"/>
</dbReference>
<dbReference type="InterPro" id="IPR027282">
    <property type="entry name" value="TPS"/>
</dbReference>
<evidence type="ECO:0000256" key="2">
    <source>
        <dbReference type="ARBA" id="ARBA00022692"/>
    </source>
</evidence>
<feature type="domain" description="Haemolysin activator HlyB C-terminal" evidence="5">
    <location>
        <begin position="207"/>
        <end position="519"/>
    </location>
</feature>
<dbReference type="AlphaFoldDB" id="A0A7H4N4Q2"/>
<evidence type="ECO:0000259" key="5">
    <source>
        <dbReference type="Pfam" id="PF03865"/>
    </source>
</evidence>
<evidence type="ECO:0000313" key="9">
    <source>
        <dbReference type="Proteomes" id="UP000254863"/>
    </source>
</evidence>
<dbReference type="Proteomes" id="UP000254863">
    <property type="component" value="Unassembled WGS sequence"/>
</dbReference>
<evidence type="ECO:0000256" key="4">
    <source>
        <dbReference type="SAM" id="SignalP"/>
    </source>
</evidence>
<dbReference type="Pfam" id="PF17287">
    <property type="entry name" value="POTRA_3"/>
    <property type="match status" value="1"/>
</dbReference>
<evidence type="ECO:0000259" key="6">
    <source>
        <dbReference type="Pfam" id="PF08479"/>
    </source>
</evidence>
<keyword evidence="2" id="KW-0812">Transmembrane</keyword>
<organism evidence="8 9">
    <name type="scientific">Klebsiella michiganensis</name>
    <dbReference type="NCBI Taxonomy" id="1134687"/>
    <lineage>
        <taxon>Bacteria</taxon>
        <taxon>Pseudomonadati</taxon>
        <taxon>Pseudomonadota</taxon>
        <taxon>Gammaproteobacteria</taxon>
        <taxon>Enterobacterales</taxon>
        <taxon>Enterobacteriaceae</taxon>
        <taxon>Klebsiella/Raoultella group</taxon>
        <taxon>Klebsiella</taxon>
    </lineage>
</organism>
<accession>A0A7H4N4Q2</accession>
<feature type="signal peptide" evidence="4">
    <location>
        <begin position="1"/>
        <end position="22"/>
    </location>
</feature>
<name>A0A7H4N4Q2_9ENTR</name>
<keyword evidence="4" id="KW-0732">Signal</keyword>
<dbReference type="GO" id="GO:0008320">
    <property type="term" value="F:protein transmembrane transporter activity"/>
    <property type="evidence" value="ECO:0007669"/>
    <property type="project" value="TreeGrafter"/>
</dbReference>
<comment type="caution">
    <text evidence="8">The sequence shown here is derived from an EMBL/GenBank/DDBJ whole genome shotgun (WGS) entry which is preliminary data.</text>
</comment>
<proteinExistence type="predicted"/>
<dbReference type="GO" id="GO:0046819">
    <property type="term" value="P:protein secretion by the type V secretion system"/>
    <property type="evidence" value="ECO:0007669"/>
    <property type="project" value="TreeGrafter"/>
</dbReference>
<keyword evidence="3" id="KW-0998">Cell outer membrane</keyword>
<protein>
    <submittedName>
        <fullName evidence="8">ShlB-type POTRA domain/hemolysin secretion/activation protein ShlB/FhaC/HecB</fullName>
    </submittedName>
</protein>
<feature type="domain" description="Polypeptide-transport-associated ShlB-type" evidence="6">
    <location>
        <begin position="83"/>
        <end position="144"/>
    </location>
</feature>
<evidence type="ECO:0000313" key="8">
    <source>
        <dbReference type="EMBL" id="STV78091.1"/>
    </source>
</evidence>
<keyword evidence="1" id="KW-0472">Membrane</keyword>
<dbReference type="Pfam" id="PF08479">
    <property type="entry name" value="POTRA_2"/>
    <property type="match status" value="1"/>
</dbReference>
<dbReference type="PANTHER" id="PTHR34597">
    <property type="entry name" value="SLR1661 PROTEIN"/>
    <property type="match status" value="1"/>
</dbReference>
<dbReference type="InterPro" id="IPR035251">
    <property type="entry name" value="ShlB_POTRA"/>
</dbReference>
<evidence type="ECO:0000256" key="1">
    <source>
        <dbReference type="ARBA" id="ARBA00022452"/>
    </source>
</evidence>
<dbReference type="InterPro" id="IPR051544">
    <property type="entry name" value="TPS_OM_transporter"/>
</dbReference>
<dbReference type="Pfam" id="PF03865">
    <property type="entry name" value="ShlB"/>
    <property type="match status" value="1"/>
</dbReference>
<reference evidence="8 9" key="1">
    <citation type="submission" date="2018-06" db="EMBL/GenBank/DDBJ databases">
        <authorList>
            <consortium name="Pathogen Informatics"/>
            <person name="Doyle S."/>
        </authorList>
    </citation>
    <scope>NUCLEOTIDE SEQUENCE [LARGE SCALE GENOMIC DNA]</scope>
    <source>
        <strain evidence="8 9">NCTC11685</strain>
    </source>
</reference>
<sequence length="574" mass="63946">MNNKSLITSLSLYILLTASTLANVSISNTNQVEQDKARQSALAPAQQEYSASGTGSQKYKLAFPLEATCRYINHVEIISADHKLTRGLLGNIARQAEKKCLGIEGIRLLTTTLQNELIARGYITSLIDVPSQSLNDGILSITLSYGYIGNISWASGNSATTSLWNAIPAKTGDILKLTELEQGMANLQRLPGSSAQMKIMPGKNHAESDIQISRHLARNWQVGAWLDDAGSRSSGRYQAGGALYLYDLTTLNDIFYLSMGGDVEFNQHNDGNQNKSLYYSIPFGFWSLNLYGSQSEYRQQFNGRYSTIEYKSKNDYASATLTRLISHTRQQKTTIDARIAKSTSHYYFGGSELSVMRKQNPAWDITAHHQRYFTHTIVDASLGVQRSLPWLSSMPTPEEKAGLYSKLSRIIHADLQALMKFESTGDKFSYAPHINIQISPDILSADNQFNIGNRWTVRGFDGERTLSGNQGWYWRNDFIWDMPARNGQLYLGIDVGRITGTEQYGNGKVMSGATVGIRGSIISTQYDLFIGTPTDKAKRFSYRPCKPGIFITMEVLKSVFSTHQLTSFISKGLY</sequence>
<dbReference type="PIRSF" id="PIRSF029745">
    <property type="entry name" value="FhaC"/>
    <property type="match status" value="1"/>
</dbReference>
<dbReference type="EMBL" id="UGMS01000001">
    <property type="protein sequence ID" value="STV78091.1"/>
    <property type="molecule type" value="Genomic_DNA"/>
</dbReference>
<feature type="chain" id="PRO_5028819275" evidence="4">
    <location>
        <begin position="23"/>
        <end position="574"/>
    </location>
</feature>
<feature type="domain" description="ShlB POTRA" evidence="7">
    <location>
        <begin position="148"/>
        <end position="201"/>
    </location>
</feature>
<evidence type="ECO:0000256" key="3">
    <source>
        <dbReference type="ARBA" id="ARBA00023237"/>
    </source>
</evidence>
<dbReference type="PANTHER" id="PTHR34597:SF3">
    <property type="entry name" value="OUTER MEMBRANE TRANSPORTER CDIB"/>
    <property type="match status" value="1"/>
</dbReference>
<dbReference type="InterPro" id="IPR005565">
    <property type="entry name" value="Hemolysn_activator_HlyB_C"/>
</dbReference>
<dbReference type="GO" id="GO:0098046">
    <property type="term" value="C:type V protein secretion system complex"/>
    <property type="evidence" value="ECO:0007669"/>
    <property type="project" value="TreeGrafter"/>
</dbReference>
<dbReference type="InterPro" id="IPR013686">
    <property type="entry name" value="Polypept-transport_assoc_ShlB"/>
</dbReference>
<keyword evidence="1" id="KW-1134">Transmembrane beta strand</keyword>